<dbReference type="PANTHER" id="PTHR46072">
    <property type="entry name" value="AMIDASE-RELATED-RELATED"/>
    <property type="match status" value="1"/>
</dbReference>
<sequence>MEYSAIAQRKQAQLWERIPQEWRLSPSQIPLGMHSPAESVTNVQYDRVNVLGIPRSCGLLSEKELNITENWDVQGLLGQIHSQKLTSKEVIGAFCKVRVKLLSLLQYANNCSEQQLHNKLPAA</sequence>
<name>A0A0U5GVH4_ASPCI</name>
<dbReference type="AlphaFoldDB" id="A0A0U5GVH4"/>
<dbReference type="Proteomes" id="UP000054771">
    <property type="component" value="Unassembled WGS sequence"/>
</dbReference>
<dbReference type="EMBL" id="CDMC01000007">
    <property type="protein sequence ID" value="CEN62903.1"/>
    <property type="molecule type" value="Genomic_DNA"/>
</dbReference>
<proteinExistence type="predicted"/>
<dbReference type="OMA" id="LQYANNC"/>
<evidence type="ECO:0000313" key="1">
    <source>
        <dbReference type="EMBL" id="CEN62903.1"/>
    </source>
</evidence>
<gene>
    <name evidence="1" type="ORF">ASPCAL09531</name>
</gene>
<evidence type="ECO:0000313" key="2">
    <source>
        <dbReference type="Proteomes" id="UP000054771"/>
    </source>
</evidence>
<accession>A0A0U5GVH4</accession>
<dbReference type="OrthoDB" id="6428749at2759"/>
<dbReference type="STRING" id="454130.A0A0U5GVH4"/>
<dbReference type="PANTHER" id="PTHR46072:SF6">
    <property type="entry name" value="AMIDASE, PUTATIVE (AFU_ORTHOLOGUE AFUA_1G14530)-RELATED"/>
    <property type="match status" value="1"/>
</dbReference>
<keyword evidence="2" id="KW-1185">Reference proteome</keyword>
<organism evidence="1 2">
    <name type="scientific">Aspergillus calidoustus</name>
    <dbReference type="NCBI Taxonomy" id="454130"/>
    <lineage>
        <taxon>Eukaryota</taxon>
        <taxon>Fungi</taxon>
        <taxon>Dikarya</taxon>
        <taxon>Ascomycota</taxon>
        <taxon>Pezizomycotina</taxon>
        <taxon>Eurotiomycetes</taxon>
        <taxon>Eurotiomycetidae</taxon>
        <taxon>Eurotiales</taxon>
        <taxon>Aspergillaceae</taxon>
        <taxon>Aspergillus</taxon>
        <taxon>Aspergillus subgen. Nidulantes</taxon>
    </lineage>
</organism>
<protein>
    <submittedName>
        <fullName evidence="1">Uncharacterized protein</fullName>
    </submittedName>
</protein>
<reference evidence="2" key="1">
    <citation type="journal article" date="2016" name="Genome Announc.">
        <title>Draft genome sequences of fungus Aspergillus calidoustus.</title>
        <authorList>
            <person name="Horn F."/>
            <person name="Linde J."/>
            <person name="Mattern D.J."/>
            <person name="Walther G."/>
            <person name="Guthke R."/>
            <person name="Scherlach K."/>
            <person name="Martin K."/>
            <person name="Brakhage A.A."/>
            <person name="Petzke L."/>
            <person name="Valiante V."/>
        </authorList>
    </citation>
    <scope>NUCLEOTIDE SEQUENCE [LARGE SCALE GENOMIC DNA]</scope>
    <source>
        <strain evidence="2">SF006504</strain>
    </source>
</reference>